<keyword evidence="3" id="KW-0698">rRNA processing</keyword>
<dbReference type="GO" id="GO:0032040">
    <property type="term" value="C:small-subunit processome"/>
    <property type="evidence" value="ECO:0007669"/>
    <property type="project" value="TreeGrafter"/>
</dbReference>
<dbReference type="Pfam" id="PF24892">
    <property type="entry name" value="UTP6_C"/>
    <property type="match status" value="1"/>
</dbReference>
<evidence type="ECO:0000256" key="3">
    <source>
        <dbReference type="ARBA" id="ARBA00022552"/>
    </source>
</evidence>
<keyword evidence="4" id="KW-0677">Repeat</keyword>
<comment type="similarity">
    <text evidence="2">Belongs to the UTP6 family.</text>
</comment>
<comment type="subcellular location">
    <subcellularLocation>
        <location evidence="1">Nucleus</location>
        <location evidence="1">Nucleolus</location>
    </subcellularLocation>
</comment>
<dbReference type="Gene3D" id="1.25.40.10">
    <property type="entry name" value="Tetratricopeptide repeat domain"/>
    <property type="match status" value="2"/>
</dbReference>
<evidence type="ECO:0000256" key="4">
    <source>
        <dbReference type="ARBA" id="ARBA00022737"/>
    </source>
</evidence>
<dbReference type="AlphaFoldDB" id="A0AA88KWM1"/>
<keyword evidence="9" id="KW-1185">Reference proteome</keyword>
<dbReference type="InterPro" id="IPR003107">
    <property type="entry name" value="HAT"/>
</dbReference>
<dbReference type="PANTHER" id="PTHR23271">
    <property type="entry name" value="HEPATOCELLULAR CARCINOMA-ASSOCIATED ANTIGEN 66"/>
    <property type="match status" value="1"/>
</dbReference>
<dbReference type="SMART" id="SM00386">
    <property type="entry name" value="HAT"/>
    <property type="match status" value="7"/>
</dbReference>
<evidence type="ECO:0000313" key="9">
    <source>
        <dbReference type="Proteomes" id="UP001187531"/>
    </source>
</evidence>
<evidence type="ECO:0000259" key="6">
    <source>
        <dbReference type="Pfam" id="PF08640"/>
    </source>
</evidence>
<dbReference type="GO" id="GO:0030515">
    <property type="term" value="F:snoRNA binding"/>
    <property type="evidence" value="ECO:0007669"/>
    <property type="project" value="InterPro"/>
</dbReference>
<keyword evidence="5" id="KW-0539">Nucleus</keyword>
<dbReference type="InterPro" id="IPR055347">
    <property type="entry name" value="UTP6_N"/>
</dbReference>
<organism evidence="8 9">
    <name type="scientific">Artemia franciscana</name>
    <name type="common">Brine shrimp</name>
    <name type="synonym">Artemia sanfranciscana</name>
    <dbReference type="NCBI Taxonomy" id="6661"/>
    <lineage>
        <taxon>Eukaryota</taxon>
        <taxon>Metazoa</taxon>
        <taxon>Ecdysozoa</taxon>
        <taxon>Arthropoda</taxon>
        <taxon>Crustacea</taxon>
        <taxon>Branchiopoda</taxon>
        <taxon>Anostraca</taxon>
        <taxon>Artemiidae</taxon>
        <taxon>Artemia</taxon>
    </lineage>
</organism>
<protein>
    <recommendedName>
        <fullName evidence="10">U3 small nucleolar RNA-associated protein 6 homolog</fullName>
    </recommendedName>
</protein>
<accession>A0AA88KWM1</accession>
<sequence>MAEFVELRLEEMLGELEQTERVGLFSTEEVRSIIKRRRDFEYKIQRFKKRKEDYLKYIQYEISIYKLLKLRRKKTGYSFKKEEIDHAISNRIGTLFRFCVFRFQDDIKLWLSYVDFCKQVNWTNRISKIFVKMLAVHNDKPYLWLMAAKWEFEENVSAENARAILLRGLQFLPQSKELYLESFRLELLFVDRLKKRKQVLGVESKELNEETEDDVLKGKLAQFIYSAAIEKIPESRFIVQFLGIVKTFTFAKWLEDIIMNDLITNHSTDEHTWDTLARREIEGRNYQAEIVAGEDSKVTVEEENTSQIKLAKFSVRFQNCCDTYEKGTEVIGTPLMYQLYLGTLLELRNQSKHLNIVIPRLFEVLEVANDKGYLTESLYETWICLTKDLKKWNTLDHILASATKNFPKSAKFWLERLQSEFDVNLLDSSNALFMIDTGSEPMQEDRSVVDTTVKYSEDSEDSEDSDTDEVTYELPKVFWEAVKALGDTKESLQIWQFLSRHLIEKGKEARKAVQKLFDESLKRKPVISKVLNVTYLEWTFKVKGLLKARELYRKLAIQPPFSLELHEKMILLENKTADKDMIVNVRYGYDCACDQFGKGNPNIWMSYVRFERVSGDPMKIPAIYKRAQQALEGDVATHFQNEFVLLSTGSCK</sequence>
<reference evidence="8" key="1">
    <citation type="submission" date="2023-07" db="EMBL/GenBank/DDBJ databases">
        <title>Chromosome-level genome assembly of Artemia franciscana.</title>
        <authorList>
            <person name="Jo E."/>
        </authorList>
    </citation>
    <scope>NUCLEOTIDE SEQUENCE</scope>
    <source>
        <tissue evidence="8">Whole body</tissue>
    </source>
</reference>
<evidence type="ECO:0000313" key="8">
    <source>
        <dbReference type="EMBL" id="KAK2704984.1"/>
    </source>
</evidence>
<dbReference type="EMBL" id="JAVRJZ010000021">
    <property type="protein sequence ID" value="KAK2704984.1"/>
    <property type="molecule type" value="Genomic_DNA"/>
</dbReference>
<gene>
    <name evidence="8" type="ORF">QYM36_017136</name>
</gene>
<evidence type="ECO:0000259" key="7">
    <source>
        <dbReference type="Pfam" id="PF24892"/>
    </source>
</evidence>
<evidence type="ECO:0000256" key="1">
    <source>
        <dbReference type="ARBA" id="ARBA00004604"/>
    </source>
</evidence>
<dbReference type="SUPFAM" id="SSF48452">
    <property type="entry name" value="TPR-like"/>
    <property type="match status" value="2"/>
</dbReference>
<feature type="domain" description="U3 small nucleolar RNA-associated protein 6 N-terminal" evidence="6">
    <location>
        <begin position="9"/>
        <end position="91"/>
    </location>
</feature>
<dbReference type="PANTHER" id="PTHR23271:SF1">
    <property type="entry name" value="U3 SMALL NUCLEOLAR RNA-ASSOCIATED PROTEIN 6 HOMOLOG"/>
    <property type="match status" value="1"/>
</dbReference>
<evidence type="ECO:0000256" key="2">
    <source>
        <dbReference type="ARBA" id="ARBA00010734"/>
    </source>
</evidence>
<dbReference type="InterPro" id="IPR056907">
    <property type="entry name" value="UTP6_C"/>
</dbReference>
<dbReference type="GO" id="GO:0000462">
    <property type="term" value="P:maturation of SSU-rRNA from tricistronic rRNA transcript (SSU-rRNA, 5.8S rRNA, LSU-rRNA)"/>
    <property type="evidence" value="ECO:0007669"/>
    <property type="project" value="InterPro"/>
</dbReference>
<dbReference type="InterPro" id="IPR013949">
    <property type="entry name" value="Utp6"/>
</dbReference>
<proteinExistence type="inferred from homology"/>
<dbReference type="Pfam" id="PF08640">
    <property type="entry name" value="U3_assoc_6"/>
    <property type="match status" value="1"/>
</dbReference>
<dbReference type="GO" id="GO:0034388">
    <property type="term" value="C:Pwp2p-containing subcomplex of 90S preribosome"/>
    <property type="evidence" value="ECO:0007669"/>
    <property type="project" value="TreeGrafter"/>
</dbReference>
<feature type="domain" description="U3 small nucleolar RNA-associated protein 6 homolog C-terminal" evidence="7">
    <location>
        <begin position="481"/>
        <end position="631"/>
    </location>
</feature>
<evidence type="ECO:0000256" key="5">
    <source>
        <dbReference type="ARBA" id="ARBA00023242"/>
    </source>
</evidence>
<name>A0AA88KWM1_ARTSF</name>
<dbReference type="InterPro" id="IPR011990">
    <property type="entry name" value="TPR-like_helical_dom_sf"/>
</dbReference>
<comment type="caution">
    <text evidence="8">The sequence shown here is derived from an EMBL/GenBank/DDBJ whole genome shotgun (WGS) entry which is preliminary data.</text>
</comment>
<evidence type="ECO:0008006" key="10">
    <source>
        <dbReference type="Google" id="ProtNLM"/>
    </source>
</evidence>
<dbReference type="Proteomes" id="UP001187531">
    <property type="component" value="Unassembled WGS sequence"/>
</dbReference>